<accession>A0ABY1KD13</accession>
<gene>
    <name evidence="1" type="ORF">SAMN05421578_12450</name>
</gene>
<comment type="caution">
    <text evidence="1">The sequence shown here is derived from an EMBL/GenBank/DDBJ whole genome shotgun (WGS) entry which is preliminary data.</text>
</comment>
<organism evidence="1 2">
    <name type="scientific">Paenibacillus macquariensis</name>
    <dbReference type="NCBI Taxonomy" id="948756"/>
    <lineage>
        <taxon>Bacteria</taxon>
        <taxon>Bacillati</taxon>
        <taxon>Bacillota</taxon>
        <taxon>Bacilli</taxon>
        <taxon>Bacillales</taxon>
        <taxon>Paenibacillaceae</taxon>
        <taxon>Paenibacillus</taxon>
    </lineage>
</organism>
<sequence length="160" mass="18811">MKMCDILFTYEHPNEEIYFSTLMKYLEKTNEEKIVRLLKGGKCSFRTVGDYSRERWNAYWMQMVFYVQIDNLDLVNLDTNKKLISICHRLLPAEAGYDVMSVDFLPSLEVYNVDKSMAEDLDNTINQRSDSISNLLPTDVKEKGNEIAEAYIYHYSVENY</sequence>
<proteinExistence type="predicted"/>
<name>A0ABY1KD13_9BACL</name>
<dbReference type="Proteomes" id="UP000186666">
    <property type="component" value="Unassembled WGS sequence"/>
</dbReference>
<keyword evidence="2" id="KW-1185">Reference proteome</keyword>
<evidence type="ECO:0000313" key="2">
    <source>
        <dbReference type="Proteomes" id="UP000186666"/>
    </source>
</evidence>
<reference evidence="1 2" key="1">
    <citation type="submission" date="2017-01" db="EMBL/GenBank/DDBJ databases">
        <authorList>
            <person name="Varghese N."/>
            <person name="Submissions S."/>
        </authorList>
    </citation>
    <scope>NUCLEOTIDE SEQUENCE [LARGE SCALE GENOMIC DNA]</scope>
    <source>
        <strain evidence="1 2">ATCC 23464</strain>
    </source>
</reference>
<dbReference type="EMBL" id="FTNK01000024">
    <property type="protein sequence ID" value="SIR62950.1"/>
    <property type="molecule type" value="Genomic_DNA"/>
</dbReference>
<protein>
    <submittedName>
        <fullName evidence="1">Uncharacterized protein</fullName>
    </submittedName>
</protein>
<evidence type="ECO:0000313" key="1">
    <source>
        <dbReference type="EMBL" id="SIR62950.1"/>
    </source>
</evidence>